<feature type="compositionally biased region" description="Gly residues" evidence="1">
    <location>
        <begin position="776"/>
        <end position="792"/>
    </location>
</feature>
<dbReference type="Proteomes" id="UP000243797">
    <property type="component" value="Unassembled WGS sequence"/>
</dbReference>
<evidence type="ECO:0000313" key="4">
    <source>
        <dbReference type="EMBL" id="PNS19042.1"/>
    </source>
</evidence>
<feature type="region of interest" description="Disordered" evidence="1">
    <location>
        <begin position="776"/>
        <end position="811"/>
    </location>
</feature>
<dbReference type="InterPro" id="IPR013694">
    <property type="entry name" value="VIT"/>
</dbReference>
<comment type="caution">
    <text evidence="4">The sequence shown here is derived from an EMBL/GenBank/DDBJ whole genome shotgun (WGS) entry which is preliminary data.</text>
</comment>
<protein>
    <recommendedName>
        <fullName evidence="6">von Willebrand factor A domain-containing protein 5A</fullName>
    </recommendedName>
</protein>
<dbReference type="EMBL" id="NKHZ01000033">
    <property type="protein sequence ID" value="PNS19042.1"/>
    <property type="molecule type" value="Genomic_DNA"/>
</dbReference>
<evidence type="ECO:0000256" key="1">
    <source>
        <dbReference type="SAM" id="MobiDB-lite"/>
    </source>
</evidence>
<feature type="region of interest" description="Disordered" evidence="1">
    <location>
        <begin position="648"/>
        <end position="688"/>
    </location>
</feature>
<dbReference type="OrthoDB" id="1729737at2759"/>
<feature type="region of interest" description="Disordered" evidence="1">
    <location>
        <begin position="478"/>
        <end position="508"/>
    </location>
</feature>
<accession>A0A2K1QVG1</accession>
<proteinExistence type="predicted"/>
<dbReference type="SUPFAM" id="SSF53300">
    <property type="entry name" value="vWA-like"/>
    <property type="match status" value="1"/>
</dbReference>
<dbReference type="PANTHER" id="PTHR45737">
    <property type="entry name" value="VON WILLEBRAND FACTOR A DOMAIN-CONTAINING PROTEIN 5A"/>
    <property type="match status" value="1"/>
</dbReference>
<feature type="domain" description="VIT" evidence="3">
    <location>
        <begin position="10"/>
        <end position="138"/>
    </location>
</feature>
<feature type="compositionally biased region" description="Polar residues" evidence="1">
    <location>
        <begin position="478"/>
        <end position="498"/>
    </location>
</feature>
<gene>
    <name evidence="4" type="ORF">CAC42_1778</name>
</gene>
<evidence type="ECO:0000259" key="3">
    <source>
        <dbReference type="PROSITE" id="PS51468"/>
    </source>
</evidence>
<dbReference type="SMART" id="SM00609">
    <property type="entry name" value="VIT"/>
    <property type="match status" value="1"/>
</dbReference>
<dbReference type="Gene3D" id="3.40.50.410">
    <property type="entry name" value="von Willebrand factor, type A domain"/>
    <property type="match status" value="1"/>
</dbReference>
<evidence type="ECO:0000259" key="2">
    <source>
        <dbReference type="PROSITE" id="PS50234"/>
    </source>
</evidence>
<reference evidence="4 5" key="1">
    <citation type="submission" date="2017-06" db="EMBL/GenBank/DDBJ databases">
        <title>Draft genome sequence of a variant of Elsinoe murrayae.</title>
        <authorList>
            <person name="Cheng Q."/>
        </authorList>
    </citation>
    <scope>NUCLEOTIDE SEQUENCE [LARGE SCALE GENOMIC DNA]</scope>
    <source>
        <strain evidence="4 5">CQ-2017a</strain>
    </source>
</reference>
<dbReference type="PANTHER" id="PTHR45737:SF6">
    <property type="entry name" value="VON WILLEBRAND FACTOR A DOMAIN-CONTAINING PROTEIN 5A"/>
    <property type="match status" value="1"/>
</dbReference>
<evidence type="ECO:0008006" key="6">
    <source>
        <dbReference type="Google" id="ProtNLM"/>
    </source>
</evidence>
<dbReference type="AlphaFoldDB" id="A0A2K1QVG1"/>
<feature type="domain" description="VWFA" evidence="2">
    <location>
        <begin position="279"/>
        <end position="458"/>
    </location>
</feature>
<organism evidence="4 5">
    <name type="scientific">Sphaceloma murrayae</name>
    <dbReference type="NCBI Taxonomy" id="2082308"/>
    <lineage>
        <taxon>Eukaryota</taxon>
        <taxon>Fungi</taxon>
        <taxon>Dikarya</taxon>
        <taxon>Ascomycota</taxon>
        <taxon>Pezizomycotina</taxon>
        <taxon>Dothideomycetes</taxon>
        <taxon>Dothideomycetidae</taxon>
        <taxon>Myriangiales</taxon>
        <taxon>Elsinoaceae</taxon>
        <taxon>Sphaceloma</taxon>
    </lineage>
</organism>
<dbReference type="InterPro" id="IPR036465">
    <property type="entry name" value="vWFA_dom_sf"/>
</dbReference>
<dbReference type="Pfam" id="PF13768">
    <property type="entry name" value="VWA_3"/>
    <property type="match status" value="1"/>
</dbReference>
<keyword evidence="5" id="KW-1185">Reference proteome</keyword>
<feature type="compositionally biased region" description="Polar residues" evidence="1">
    <location>
        <begin position="652"/>
        <end position="664"/>
    </location>
</feature>
<dbReference type="PROSITE" id="PS51468">
    <property type="entry name" value="VIT"/>
    <property type="match status" value="1"/>
</dbReference>
<dbReference type="STRING" id="2082308.A0A2K1QVG1"/>
<dbReference type="PROSITE" id="PS50234">
    <property type="entry name" value="VWFA"/>
    <property type="match status" value="1"/>
</dbReference>
<dbReference type="SMART" id="SM00327">
    <property type="entry name" value="VWA"/>
    <property type="match status" value="1"/>
</dbReference>
<dbReference type="Pfam" id="PF08487">
    <property type="entry name" value="VIT"/>
    <property type="match status" value="1"/>
</dbReference>
<dbReference type="InterPro" id="IPR002035">
    <property type="entry name" value="VWF_A"/>
</dbReference>
<dbReference type="InParanoid" id="A0A2K1QVG1"/>
<evidence type="ECO:0000313" key="5">
    <source>
        <dbReference type="Proteomes" id="UP000243797"/>
    </source>
</evidence>
<name>A0A2K1QVG1_9PEZI</name>
<sequence>MLVNVSGLYYLVQGDYGHPKRQYLPQVSVKSHTTISATCYTTKLRQYYINPGDKQTEATYAFPLYDGVAVVSFTCTIGDREITGHVEGKKQARETYQKAIDRGETAGLLESLPAGIFSVSVGGIPARSNVIVDIEYGAELKHDAQIDGIRYNLPLSIAPRYGQYPGDVLKVGTNTIHERGIQIDVDFDLGSLEVASLQTASPIFEPLLSTQLNTNRNGRSLSASASLQLEGAEMAEDFVLLAKVPQIGAPHAIAEIGDECITTMATFVPKFKLPNIEPEIVFIADQSGSMAGSKTKSLIDSLNVFLKSLPVNTHFNICPFGSRHSFLFRKSMPYNQETAAEALAFIQTFRAQYGGTEMQTPIEKVFEMHNPERPLEIILLTDGEIWQEQQLFDFVNQQIVGKGVDARIFCLGIGNDVSHSLVEGIARAGRGVAQFVTVQENLDQKVVRMLKASLYPHFRDVTVKADYLDDDFEIVQDETPTTTDAESISGATLQDKNPSSSLFDDSADLDDAIPGSDADMMEKSRIKIDPFSFNAPSYIPLFPFSRTTLYCMHRGATLPPSLTITATSTTGAPLTLTIPIQKSPQTTSTIRKLAARTYIQELEAGRSPLTSALINSSSHTSLLAPAITLLGTTHQVVSKHTSFVAVEKDSSTGRPDSTDANAQAQFGGPARPMARSANVTSKQKRSGQDNMFFSAAMSLPDRSSGVSQAVPPPPPMGRSFGAMSGPSSTALFGGPPAPAPATTCSFGGGNGNGNTGWGGGGSGLFGAKGRVNMAGSGWGGMSRGNGFPGGDGPMDQRSRHQGPGSWDAKGKEDIGKMTLEERLRIVITEQSFDGSWEWSERLIQALKLGSWGEGEKLDRKEVTKKVLEMLKSDFKELEDVWDLCAEKAEAWLSS</sequence>